<dbReference type="SUPFAM" id="SSF46785">
    <property type="entry name" value="Winged helix' DNA-binding domain"/>
    <property type="match status" value="1"/>
</dbReference>
<organism evidence="12">
    <name type="scientific">marine metagenome</name>
    <dbReference type="NCBI Taxonomy" id="408172"/>
    <lineage>
        <taxon>unclassified sequences</taxon>
        <taxon>metagenomes</taxon>
        <taxon>ecological metagenomes</taxon>
    </lineage>
</organism>
<evidence type="ECO:0000256" key="10">
    <source>
        <dbReference type="ARBA" id="ARBA00023125"/>
    </source>
</evidence>
<dbReference type="GO" id="GO:0005829">
    <property type="term" value="C:cytosol"/>
    <property type="evidence" value="ECO:0007669"/>
    <property type="project" value="TreeGrafter"/>
</dbReference>
<evidence type="ECO:0008006" key="13">
    <source>
        <dbReference type="Google" id="ProtNLM"/>
    </source>
</evidence>
<dbReference type="Pfam" id="PF01475">
    <property type="entry name" value="FUR"/>
    <property type="match status" value="1"/>
</dbReference>
<keyword evidence="6" id="KW-0479">Metal-binding</keyword>
<dbReference type="PANTHER" id="PTHR33202">
    <property type="entry name" value="ZINC UPTAKE REGULATION PROTEIN"/>
    <property type="match status" value="1"/>
</dbReference>
<dbReference type="PANTHER" id="PTHR33202:SF2">
    <property type="entry name" value="FERRIC UPTAKE REGULATION PROTEIN"/>
    <property type="match status" value="1"/>
</dbReference>
<evidence type="ECO:0000313" key="12">
    <source>
        <dbReference type="EMBL" id="SVB24524.1"/>
    </source>
</evidence>
<dbReference type="GO" id="GO:0008270">
    <property type="term" value="F:zinc ion binding"/>
    <property type="evidence" value="ECO:0007669"/>
    <property type="project" value="TreeGrafter"/>
</dbReference>
<evidence type="ECO:0000256" key="7">
    <source>
        <dbReference type="ARBA" id="ARBA00022833"/>
    </source>
</evidence>
<keyword evidence="8" id="KW-0408">Iron</keyword>
<evidence type="ECO:0000256" key="4">
    <source>
        <dbReference type="ARBA" id="ARBA00022490"/>
    </source>
</evidence>
<keyword evidence="11" id="KW-0804">Transcription</keyword>
<dbReference type="EMBL" id="UINC01034142">
    <property type="protein sequence ID" value="SVB24524.1"/>
    <property type="molecule type" value="Genomic_DNA"/>
</dbReference>
<evidence type="ECO:0000256" key="11">
    <source>
        <dbReference type="ARBA" id="ARBA00023163"/>
    </source>
</evidence>
<keyword evidence="7" id="KW-0862">Zinc</keyword>
<evidence type="ECO:0000256" key="2">
    <source>
        <dbReference type="ARBA" id="ARBA00007957"/>
    </source>
</evidence>
<dbReference type="InterPro" id="IPR002481">
    <property type="entry name" value="FUR"/>
</dbReference>
<dbReference type="FunFam" id="3.30.1490.190:FF:000001">
    <property type="entry name" value="Ferric uptake regulation protein"/>
    <property type="match status" value="1"/>
</dbReference>
<keyword evidence="10" id="KW-0238">DNA-binding</keyword>
<evidence type="ECO:0000256" key="6">
    <source>
        <dbReference type="ARBA" id="ARBA00022723"/>
    </source>
</evidence>
<dbReference type="GO" id="GO:0000976">
    <property type="term" value="F:transcription cis-regulatory region binding"/>
    <property type="evidence" value="ECO:0007669"/>
    <property type="project" value="TreeGrafter"/>
</dbReference>
<dbReference type="CDD" id="cd07153">
    <property type="entry name" value="Fur_like"/>
    <property type="match status" value="1"/>
</dbReference>
<comment type="subcellular location">
    <subcellularLocation>
        <location evidence="1">Cytoplasm</location>
    </subcellularLocation>
</comment>
<keyword evidence="5" id="KW-0678">Repressor</keyword>
<sequence length="144" mass="17253">MVSHKHKLSDILKKSGLRYTRQRQAVLDELNRIQDHRDVEDIYFSMKRKGLKVSRATVYRTLKLLVKNNLARRLDLGEGKYRFENRERKHHDHIICLDCNKIMEFMNDRIEKLQEEVAEEYGFTLTKHIFQLYGNCVDKSCPNK</sequence>
<evidence type="ECO:0000256" key="1">
    <source>
        <dbReference type="ARBA" id="ARBA00004496"/>
    </source>
</evidence>
<accession>A0A382CF76</accession>
<keyword evidence="9" id="KW-0805">Transcription regulation</keyword>
<evidence type="ECO:0000256" key="3">
    <source>
        <dbReference type="ARBA" id="ARBA00011738"/>
    </source>
</evidence>
<protein>
    <recommendedName>
        <fullName evidence="13">Ferric uptake regulation protein</fullName>
    </recommendedName>
</protein>
<evidence type="ECO:0000256" key="9">
    <source>
        <dbReference type="ARBA" id="ARBA00023015"/>
    </source>
</evidence>
<dbReference type="Gene3D" id="3.30.1490.190">
    <property type="match status" value="1"/>
</dbReference>
<evidence type="ECO:0000256" key="5">
    <source>
        <dbReference type="ARBA" id="ARBA00022491"/>
    </source>
</evidence>
<dbReference type="GO" id="GO:0045892">
    <property type="term" value="P:negative regulation of DNA-templated transcription"/>
    <property type="evidence" value="ECO:0007669"/>
    <property type="project" value="TreeGrafter"/>
</dbReference>
<dbReference type="Gene3D" id="1.10.10.10">
    <property type="entry name" value="Winged helix-like DNA-binding domain superfamily/Winged helix DNA-binding domain"/>
    <property type="match status" value="1"/>
</dbReference>
<evidence type="ECO:0000256" key="8">
    <source>
        <dbReference type="ARBA" id="ARBA00023004"/>
    </source>
</evidence>
<keyword evidence="4" id="KW-0963">Cytoplasm</keyword>
<dbReference type="InterPro" id="IPR043135">
    <property type="entry name" value="Fur_C"/>
</dbReference>
<dbReference type="InterPro" id="IPR036390">
    <property type="entry name" value="WH_DNA-bd_sf"/>
</dbReference>
<dbReference type="AlphaFoldDB" id="A0A382CF76"/>
<name>A0A382CF76_9ZZZZ</name>
<dbReference type="GO" id="GO:0003700">
    <property type="term" value="F:DNA-binding transcription factor activity"/>
    <property type="evidence" value="ECO:0007669"/>
    <property type="project" value="InterPro"/>
</dbReference>
<proteinExistence type="inferred from homology"/>
<comment type="subunit">
    <text evidence="3">Homodimer.</text>
</comment>
<dbReference type="GO" id="GO:1900376">
    <property type="term" value="P:regulation of secondary metabolite biosynthetic process"/>
    <property type="evidence" value="ECO:0007669"/>
    <property type="project" value="TreeGrafter"/>
</dbReference>
<reference evidence="12" key="1">
    <citation type="submission" date="2018-05" db="EMBL/GenBank/DDBJ databases">
        <authorList>
            <person name="Lanie J.A."/>
            <person name="Ng W.-L."/>
            <person name="Kazmierczak K.M."/>
            <person name="Andrzejewski T.M."/>
            <person name="Davidsen T.M."/>
            <person name="Wayne K.J."/>
            <person name="Tettelin H."/>
            <person name="Glass J.I."/>
            <person name="Rusch D."/>
            <person name="Podicherti R."/>
            <person name="Tsui H.-C.T."/>
            <person name="Winkler M.E."/>
        </authorList>
    </citation>
    <scope>NUCLEOTIDE SEQUENCE</scope>
</reference>
<gene>
    <name evidence="12" type="ORF">METZ01_LOCUS177378</name>
</gene>
<comment type="similarity">
    <text evidence="2">Belongs to the Fur family.</text>
</comment>
<dbReference type="InterPro" id="IPR036388">
    <property type="entry name" value="WH-like_DNA-bd_sf"/>
</dbReference>